<protein>
    <submittedName>
        <fullName evidence="1">Uncharacterized protein</fullName>
    </submittedName>
</protein>
<reference evidence="1" key="1">
    <citation type="journal article" date="2014" name="Front. Microbiol.">
        <title>High frequency of phylogenetically diverse reductive dehalogenase-homologous genes in deep subseafloor sedimentary metagenomes.</title>
        <authorList>
            <person name="Kawai M."/>
            <person name="Futagami T."/>
            <person name="Toyoda A."/>
            <person name="Takaki Y."/>
            <person name="Nishi S."/>
            <person name="Hori S."/>
            <person name="Arai W."/>
            <person name="Tsubouchi T."/>
            <person name="Morono Y."/>
            <person name="Uchiyama I."/>
            <person name="Ito T."/>
            <person name="Fujiyama A."/>
            <person name="Inagaki F."/>
            <person name="Takami H."/>
        </authorList>
    </citation>
    <scope>NUCLEOTIDE SEQUENCE</scope>
    <source>
        <strain evidence="1">Expedition CK06-06</strain>
    </source>
</reference>
<sequence length="86" mass="10101">LVFHHLPKLKEDWLIAELENKTYACQPFLYDDDVTEDLNNLMKVIVKTILREIKEGIPDIPEDELEKAVKNNLEVFIQTFAIEIMD</sequence>
<feature type="non-terminal residue" evidence="1">
    <location>
        <position position="1"/>
    </location>
</feature>
<gene>
    <name evidence="1" type="ORF">S03H2_09837</name>
</gene>
<dbReference type="EMBL" id="BARU01005107">
    <property type="protein sequence ID" value="GAH26821.1"/>
    <property type="molecule type" value="Genomic_DNA"/>
</dbReference>
<proteinExistence type="predicted"/>
<comment type="caution">
    <text evidence="1">The sequence shown here is derived from an EMBL/GenBank/DDBJ whole genome shotgun (WGS) entry which is preliminary data.</text>
</comment>
<dbReference type="AlphaFoldDB" id="X1E0L5"/>
<evidence type="ECO:0000313" key="1">
    <source>
        <dbReference type="EMBL" id="GAH26821.1"/>
    </source>
</evidence>
<accession>X1E0L5</accession>
<organism evidence="1">
    <name type="scientific">marine sediment metagenome</name>
    <dbReference type="NCBI Taxonomy" id="412755"/>
    <lineage>
        <taxon>unclassified sequences</taxon>
        <taxon>metagenomes</taxon>
        <taxon>ecological metagenomes</taxon>
    </lineage>
</organism>
<name>X1E0L5_9ZZZZ</name>